<dbReference type="SUPFAM" id="SSF110857">
    <property type="entry name" value="Gamma-glutamyl cyclotransferase-like"/>
    <property type="match status" value="1"/>
</dbReference>
<feature type="binding site" evidence="4">
    <location>
        <begin position="9"/>
        <end position="14"/>
    </location>
    <ligand>
        <name>substrate</name>
    </ligand>
</feature>
<sequence>MGDPESCYYFAYGSNLLQKRMHVNVPSATRSAIGKINNYRLDFARYSKRWHGCSATIVPHNGYEVWGAIWEISAEDLPSLDLQEGVHQNIYFRFNTNVKLPDGTTKECYVYEQVNKPTTHFKLCEFPADRQPSHVYKDVIVKGAEESKLPDFYQKLLQSVLCNGYKGDVDLKLVE</sequence>
<accession>A0AAN7ZHD6</accession>
<dbReference type="GO" id="GO:0003839">
    <property type="term" value="F:gamma-glutamylcyclotransferase activity"/>
    <property type="evidence" value="ECO:0007669"/>
    <property type="project" value="UniProtKB-EC"/>
</dbReference>
<dbReference type="PANTHER" id="PTHR12935">
    <property type="entry name" value="GAMMA-GLUTAMYLCYCLOTRANSFERASE"/>
    <property type="match status" value="1"/>
</dbReference>
<protein>
    <recommendedName>
        <fullName evidence="1">gamma-glutamylcyclotransferase</fullName>
        <ecNumber evidence="1">4.3.2.9</ecNumber>
    </recommendedName>
</protein>
<proteinExistence type="predicted"/>
<evidence type="ECO:0000313" key="6">
    <source>
        <dbReference type="Proteomes" id="UP001329430"/>
    </source>
</evidence>
<evidence type="ECO:0000256" key="3">
    <source>
        <dbReference type="PIRSR" id="PIRSR617939-1"/>
    </source>
</evidence>
<dbReference type="CDD" id="cd06661">
    <property type="entry name" value="GGCT_like"/>
    <property type="match status" value="1"/>
</dbReference>
<gene>
    <name evidence="5" type="ORF">RI129_011302</name>
</gene>
<feature type="active site" description="Proton acceptor" evidence="3">
    <location>
        <position position="84"/>
    </location>
</feature>
<reference evidence="5 6" key="1">
    <citation type="journal article" date="2024" name="Insects">
        <title>An Improved Chromosome-Level Genome Assembly of the Firefly Pyrocoelia pectoralis.</title>
        <authorList>
            <person name="Fu X."/>
            <person name="Meyer-Rochow V.B."/>
            <person name="Ballantyne L."/>
            <person name="Zhu X."/>
        </authorList>
    </citation>
    <scope>NUCLEOTIDE SEQUENCE [LARGE SCALE GENOMIC DNA]</scope>
    <source>
        <strain evidence="5">XCY_ONT2</strain>
    </source>
</reference>
<keyword evidence="6" id="KW-1185">Reference proteome</keyword>
<evidence type="ECO:0000256" key="1">
    <source>
        <dbReference type="ARBA" id="ARBA00012346"/>
    </source>
</evidence>
<name>A0AAN7ZHD6_9COLE</name>
<dbReference type="InterPro" id="IPR013024">
    <property type="entry name" value="GGCT-like"/>
</dbReference>
<evidence type="ECO:0000256" key="4">
    <source>
        <dbReference type="PIRSR" id="PIRSR617939-2"/>
    </source>
</evidence>
<comment type="caution">
    <text evidence="5">The sequence shown here is derived from an EMBL/GenBank/DDBJ whole genome shotgun (WGS) entry which is preliminary data.</text>
</comment>
<dbReference type="Pfam" id="PF13772">
    <property type="entry name" value="AIG2_2"/>
    <property type="match status" value="1"/>
</dbReference>
<keyword evidence="2" id="KW-0456">Lyase</keyword>
<dbReference type="Proteomes" id="UP001329430">
    <property type="component" value="Chromosome 8"/>
</dbReference>
<dbReference type="EC" id="4.3.2.9" evidence="1"/>
<organism evidence="5 6">
    <name type="scientific">Pyrocoelia pectoralis</name>
    <dbReference type="NCBI Taxonomy" id="417401"/>
    <lineage>
        <taxon>Eukaryota</taxon>
        <taxon>Metazoa</taxon>
        <taxon>Ecdysozoa</taxon>
        <taxon>Arthropoda</taxon>
        <taxon>Hexapoda</taxon>
        <taxon>Insecta</taxon>
        <taxon>Pterygota</taxon>
        <taxon>Neoptera</taxon>
        <taxon>Endopterygota</taxon>
        <taxon>Coleoptera</taxon>
        <taxon>Polyphaga</taxon>
        <taxon>Elateriformia</taxon>
        <taxon>Elateroidea</taxon>
        <taxon>Lampyridae</taxon>
        <taxon>Lampyrinae</taxon>
        <taxon>Pyrocoelia</taxon>
    </lineage>
</organism>
<dbReference type="EMBL" id="JAVRBK010000008">
    <property type="protein sequence ID" value="KAK5640491.1"/>
    <property type="molecule type" value="Genomic_DNA"/>
</dbReference>
<feature type="binding site" evidence="4">
    <location>
        <position position="136"/>
    </location>
    <ligand>
        <name>substrate</name>
    </ligand>
</feature>
<dbReference type="PANTHER" id="PTHR12935:SF0">
    <property type="entry name" value="GAMMA-GLUTAMYLCYCLOTRANSFERASE"/>
    <property type="match status" value="1"/>
</dbReference>
<dbReference type="Gene3D" id="3.10.490.10">
    <property type="entry name" value="Gamma-glutamyl cyclotransferase-like"/>
    <property type="match status" value="1"/>
</dbReference>
<evidence type="ECO:0000313" key="5">
    <source>
        <dbReference type="EMBL" id="KAK5640491.1"/>
    </source>
</evidence>
<dbReference type="AlphaFoldDB" id="A0AAN7ZHD6"/>
<evidence type="ECO:0000256" key="2">
    <source>
        <dbReference type="ARBA" id="ARBA00023239"/>
    </source>
</evidence>
<dbReference type="InterPro" id="IPR036568">
    <property type="entry name" value="GGCT-like_sf"/>
</dbReference>
<dbReference type="InterPro" id="IPR017939">
    <property type="entry name" value="G-Glutamylcylcotransferase"/>
</dbReference>